<dbReference type="EMBL" id="MLJW01000494">
    <property type="protein sequence ID" value="OIQ86205.1"/>
    <property type="molecule type" value="Genomic_DNA"/>
</dbReference>
<name>A0A1J5RDI2_9ZZZZ</name>
<organism evidence="4">
    <name type="scientific">mine drainage metagenome</name>
    <dbReference type="NCBI Taxonomy" id="410659"/>
    <lineage>
        <taxon>unclassified sequences</taxon>
        <taxon>metagenomes</taxon>
        <taxon>ecological metagenomes</taxon>
    </lineage>
</organism>
<sequence length="332" mass="35780">MPRHHETSEAALAPAMGTLLERIARAGAPPLWTLGVDAARAFHRVAAGVLEVAPPALHEVVDLDCPTRDGSRLALRRYRARPQDAHAQAPALLYLHGGGFVLGDLDSHDVLCRRLALLGECTVFALDYRLAPEHRFPTAVDDTWDALQWLREHAAWLGVDAQRIALGGDSAGGTLATVAALQARDAGFAPALQLLFYPGTAGWAHTVSAQRYAHGYLLEREHLDWFFGHYLGALDAASDWRFAPLLAPDLRGVAPAWIGLAGCDPLRDEGRLYAQRLRDAGVPVQLDEWPGVTHDFIRMGRALPQAGAAVAAAAAALRAAWSAAPRGANPRR</sequence>
<dbReference type="PANTHER" id="PTHR48081">
    <property type="entry name" value="AB HYDROLASE SUPERFAMILY PROTEIN C4A8.06C"/>
    <property type="match status" value="1"/>
</dbReference>
<dbReference type="PROSITE" id="PS01173">
    <property type="entry name" value="LIPASE_GDXG_HIS"/>
    <property type="match status" value="1"/>
</dbReference>
<feature type="domain" description="Alpha/beta hydrolase fold-3" evidence="3">
    <location>
        <begin position="92"/>
        <end position="297"/>
    </location>
</feature>
<keyword evidence="2 4" id="KW-0378">Hydrolase</keyword>
<dbReference type="InterPro" id="IPR050300">
    <property type="entry name" value="GDXG_lipolytic_enzyme"/>
</dbReference>
<dbReference type="SUPFAM" id="SSF53474">
    <property type="entry name" value="alpha/beta-Hydrolases"/>
    <property type="match status" value="1"/>
</dbReference>
<accession>A0A1J5RDI2</accession>
<dbReference type="InterPro" id="IPR013094">
    <property type="entry name" value="AB_hydrolase_3"/>
</dbReference>
<dbReference type="AlphaFoldDB" id="A0A1J5RDI2"/>
<proteinExistence type="inferred from homology"/>
<reference evidence="4" key="1">
    <citation type="submission" date="2016-10" db="EMBL/GenBank/DDBJ databases">
        <title>Sequence of Gallionella enrichment culture.</title>
        <authorList>
            <person name="Poehlein A."/>
            <person name="Muehling M."/>
            <person name="Daniel R."/>
        </authorList>
    </citation>
    <scope>NUCLEOTIDE SEQUENCE</scope>
</reference>
<evidence type="ECO:0000256" key="1">
    <source>
        <dbReference type="ARBA" id="ARBA00010515"/>
    </source>
</evidence>
<dbReference type="Pfam" id="PF07859">
    <property type="entry name" value="Abhydrolase_3"/>
    <property type="match status" value="1"/>
</dbReference>
<dbReference type="PANTHER" id="PTHR48081:SF8">
    <property type="entry name" value="ALPHA_BETA HYDROLASE FOLD-3 DOMAIN-CONTAINING PROTEIN-RELATED"/>
    <property type="match status" value="1"/>
</dbReference>
<comment type="caution">
    <text evidence="4">The sequence shown here is derived from an EMBL/GenBank/DDBJ whole genome shotgun (WGS) entry which is preliminary data.</text>
</comment>
<dbReference type="InterPro" id="IPR002168">
    <property type="entry name" value="Lipase_GDXG_HIS_AS"/>
</dbReference>
<evidence type="ECO:0000313" key="4">
    <source>
        <dbReference type="EMBL" id="OIQ86205.1"/>
    </source>
</evidence>
<evidence type="ECO:0000256" key="2">
    <source>
        <dbReference type="ARBA" id="ARBA00022801"/>
    </source>
</evidence>
<protein>
    <submittedName>
        <fullName evidence="4">Carboxylesterase NlhH</fullName>
        <ecNumber evidence="4">3.1.1.1</ecNumber>
    </submittedName>
</protein>
<dbReference type="EC" id="3.1.1.1" evidence="4"/>
<dbReference type="Gene3D" id="3.40.50.1820">
    <property type="entry name" value="alpha/beta hydrolase"/>
    <property type="match status" value="1"/>
</dbReference>
<comment type="similarity">
    <text evidence="1">Belongs to the 'GDXG' lipolytic enzyme family.</text>
</comment>
<gene>
    <name evidence="4" type="primary">nlhH_3</name>
    <name evidence="4" type="ORF">GALL_319560</name>
</gene>
<evidence type="ECO:0000259" key="3">
    <source>
        <dbReference type="Pfam" id="PF07859"/>
    </source>
</evidence>
<dbReference type="InterPro" id="IPR029058">
    <property type="entry name" value="AB_hydrolase_fold"/>
</dbReference>
<dbReference type="GO" id="GO:0106435">
    <property type="term" value="F:carboxylesterase activity"/>
    <property type="evidence" value="ECO:0007669"/>
    <property type="project" value="UniProtKB-EC"/>
</dbReference>